<accession>A0A803LBD4</accession>
<dbReference type="SMR" id="A0A803LBD4"/>
<dbReference type="PANTHER" id="PTHR10438">
    <property type="entry name" value="THIOREDOXIN"/>
    <property type="match status" value="1"/>
</dbReference>
<dbReference type="Gene3D" id="3.40.30.10">
    <property type="entry name" value="Glutaredoxin"/>
    <property type="match status" value="1"/>
</dbReference>
<dbReference type="InterPro" id="IPR050620">
    <property type="entry name" value="Thioredoxin_H-type-like"/>
</dbReference>
<name>A0A803LBD4_CHEQI</name>
<proteinExistence type="predicted"/>
<protein>
    <recommendedName>
        <fullName evidence="1">Thioredoxin domain-containing protein</fullName>
    </recommendedName>
</protein>
<evidence type="ECO:0000313" key="2">
    <source>
        <dbReference type="EnsemblPlants" id="AUR62009173-RA:cds"/>
    </source>
</evidence>
<evidence type="ECO:0000259" key="1">
    <source>
        <dbReference type="PROSITE" id="PS51352"/>
    </source>
</evidence>
<dbReference type="EnsemblPlants" id="AUR62009173-RA">
    <property type="protein sequence ID" value="AUR62009173-RA:cds"/>
    <property type="gene ID" value="AUR62009173"/>
</dbReference>
<dbReference type="Pfam" id="PF00085">
    <property type="entry name" value="Thioredoxin"/>
    <property type="match status" value="1"/>
</dbReference>
<dbReference type="Proteomes" id="UP000596660">
    <property type="component" value="Unplaced"/>
</dbReference>
<feature type="domain" description="Thioredoxin" evidence="1">
    <location>
        <begin position="12"/>
        <end position="133"/>
    </location>
</feature>
<dbReference type="AlphaFoldDB" id="A0A803LBD4"/>
<dbReference type="PANTHER" id="PTHR10438:SF434">
    <property type="entry name" value="THIOREDOXIN H9"/>
    <property type="match status" value="1"/>
</dbReference>
<reference evidence="2" key="1">
    <citation type="journal article" date="2017" name="Nature">
        <title>The genome of Chenopodium quinoa.</title>
        <authorList>
            <person name="Jarvis D.E."/>
            <person name="Ho Y.S."/>
            <person name="Lightfoot D.J."/>
            <person name="Schmoeckel S.M."/>
            <person name="Li B."/>
            <person name="Borm T.J.A."/>
            <person name="Ohyanagi H."/>
            <person name="Mineta K."/>
            <person name="Michell C.T."/>
            <person name="Saber N."/>
            <person name="Kharbatia N.M."/>
            <person name="Rupper R.R."/>
            <person name="Sharp A.R."/>
            <person name="Dally N."/>
            <person name="Boughton B.A."/>
            <person name="Woo Y.H."/>
            <person name="Gao G."/>
            <person name="Schijlen E.G.W.M."/>
            <person name="Guo X."/>
            <person name="Momin A.A."/>
            <person name="Negrao S."/>
            <person name="Al-Babili S."/>
            <person name="Gehring C."/>
            <person name="Roessner U."/>
            <person name="Jung C."/>
            <person name="Murphy K."/>
            <person name="Arold S.T."/>
            <person name="Gojobori T."/>
            <person name="van der Linden C.G."/>
            <person name="van Loo E.N."/>
            <person name="Jellen E.N."/>
            <person name="Maughan P.J."/>
            <person name="Tester M."/>
        </authorList>
    </citation>
    <scope>NUCLEOTIDE SEQUENCE [LARGE SCALE GENOMIC DNA]</scope>
    <source>
        <strain evidence="2">cv. PI 614886</strain>
    </source>
</reference>
<dbReference type="PROSITE" id="PS51352">
    <property type="entry name" value="THIOREDOXIN_2"/>
    <property type="match status" value="1"/>
</dbReference>
<dbReference type="SUPFAM" id="SSF52833">
    <property type="entry name" value="Thioredoxin-like"/>
    <property type="match status" value="1"/>
</dbReference>
<dbReference type="InterPro" id="IPR013766">
    <property type="entry name" value="Thioredoxin_domain"/>
</dbReference>
<evidence type="ECO:0000313" key="3">
    <source>
        <dbReference type="Proteomes" id="UP000596660"/>
    </source>
</evidence>
<dbReference type="Gramene" id="AUR62009173-RA">
    <property type="protein sequence ID" value="AUR62009173-RA:cds"/>
    <property type="gene ID" value="AUR62009173"/>
</dbReference>
<dbReference type="CDD" id="cd02947">
    <property type="entry name" value="TRX_family"/>
    <property type="match status" value="1"/>
</dbReference>
<sequence>MTSILSNLCCGCICGSYDDDDDSFHANGNVQHILTLDAWEETLNLKGKIIIACFKASWCGPCRVIAPFYGDLSRKYASSLFVSIDVDDVPDLSDAFNIQATPVFFFFMDRQELDVMVGSNKADLQKKVASVIELYGQEF</sequence>
<keyword evidence="3" id="KW-1185">Reference proteome</keyword>
<dbReference type="InterPro" id="IPR036249">
    <property type="entry name" value="Thioredoxin-like_sf"/>
</dbReference>
<organism evidence="2 3">
    <name type="scientific">Chenopodium quinoa</name>
    <name type="common">Quinoa</name>
    <dbReference type="NCBI Taxonomy" id="63459"/>
    <lineage>
        <taxon>Eukaryota</taxon>
        <taxon>Viridiplantae</taxon>
        <taxon>Streptophyta</taxon>
        <taxon>Embryophyta</taxon>
        <taxon>Tracheophyta</taxon>
        <taxon>Spermatophyta</taxon>
        <taxon>Magnoliopsida</taxon>
        <taxon>eudicotyledons</taxon>
        <taxon>Gunneridae</taxon>
        <taxon>Pentapetalae</taxon>
        <taxon>Caryophyllales</taxon>
        <taxon>Chenopodiaceae</taxon>
        <taxon>Chenopodioideae</taxon>
        <taxon>Atripliceae</taxon>
        <taxon>Chenopodium</taxon>
    </lineage>
</organism>
<reference evidence="2" key="2">
    <citation type="submission" date="2021-03" db="UniProtKB">
        <authorList>
            <consortium name="EnsemblPlants"/>
        </authorList>
    </citation>
    <scope>IDENTIFICATION</scope>
</reference>